<dbReference type="STRING" id="2282107.A0A286UQR6"/>
<dbReference type="InterPro" id="IPR015886">
    <property type="entry name" value="H2TH_FPG"/>
</dbReference>
<keyword evidence="4" id="KW-0378">Hydrolase</keyword>
<dbReference type="InterPro" id="IPR035937">
    <property type="entry name" value="FPG_N"/>
</dbReference>
<dbReference type="PROSITE" id="PS51068">
    <property type="entry name" value="FPG_CAT"/>
    <property type="match status" value="1"/>
</dbReference>
<keyword evidence="3" id="KW-0227">DNA damage</keyword>
<organism evidence="12 13">
    <name type="scientific">Pyrrhoderma noxium</name>
    <dbReference type="NCBI Taxonomy" id="2282107"/>
    <lineage>
        <taxon>Eukaryota</taxon>
        <taxon>Fungi</taxon>
        <taxon>Dikarya</taxon>
        <taxon>Basidiomycota</taxon>
        <taxon>Agaricomycotina</taxon>
        <taxon>Agaricomycetes</taxon>
        <taxon>Hymenochaetales</taxon>
        <taxon>Hymenochaetaceae</taxon>
        <taxon>Pyrrhoderma</taxon>
    </lineage>
</organism>
<dbReference type="GO" id="GO:0006284">
    <property type="term" value="P:base-excision repair"/>
    <property type="evidence" value="ECO:0007669"/>
    <property type="project" value="InterPro"/>
</dbReference>
<evidence type="ECO:0000256" key="2">
    <source>
        <dbReference type="ARBA" id="ARBA00009409"/>
    </source>
</evidence>
<evidence type="ECO:0000313" key="13">
    <source>
        <dbReference type="Proteomes" id="UP000217199"/>
    </source>
</evidence>
<dbReference type="InterPro" id="IPR010979">
    <property type="entry name" value="Ribosomal_uS13-like_H2TH"/>
</dbReference>
<dbReference type="EMBL" id="NBII01000002">
    <property type="protein sequence ID" value="PAV21917.1"/>
    <property type="molecule type" value="Genomic_DNA"/>
</dbReference>
<evidence type="ECO:0000256" key="1">
    <source>
        <dbReference type="ARBA" id="ARBA00001668"/>
    </source>
</evidence>
<evidence type="ECO:0000259" key="11">
    <source>
        <dbReference type="PROSITE" id="PS51068"/>
    </source>
</evidence>
<gene>
    <name evidence="12" type="ORF">PNOK_0187400</name>
</gene>
<dbReference type="GO" id="GO:0016829">
    <property type="term" value="F:lyase activity"/>
    <property type="evidence" value="ECO:0007669"/>
    <property type="project" value="UniProtKB-KW"/>
</dbReference>
<dbReference type="SMART" id="SM00898">
    <property type="entry name" value="Fapy_DNA_glyco"/>
    <property type="match status" value="1"/>
</dbReference>
<feature type="compositionally biased region" description="Acidic residues" evidence="10">
    <location>
        <begin position="375"/>
        <end position="388"/>
    </location>
</feature>
<dbReference type="Pfam" id="PF06831">
    <property type="entry name" value="H2TH"/>
    <property type="match status" value="1"/>
</dbReference>
<feature type="region of interest" description="Disordered" evidence="10">
    <location>
        <begin position="355"/>
        <end position="413"/>
    </location>
</feature>
<keyword evidence="13" id="KW-1185">Reference proteome</keyword>
<comment type="catalytic activity">
    <reaction evidence="1">
        <text>Hydrolysis of DNA containing ring-opened 7-methylguanine residues, releasing 2,6-diamino-4-hydroxy-5-(N-methyl)formamidopyrimidine.</text>
        <dbReference type="EC" id="3.2.2.23"/>
    </reaction>
</comment>
<keyword evidence="8" id="KW-0511">Multifunctional enzyme</keyword>
<dbReference type="PANTHER" id="PTHR22993:SF9">
    <property type="entry name" value="FORMAMIDOPYRIMIDINE-DNA GLYCOSYLASE"/>
    <property type="match status" value="1"/>
</dbReference>
<evidence type="ECO:0000256" key="5">
    <source>
        <dbReference type="ARBA" id="ARBA00023125"/>
    </source>
</evidence>
<keyword evidence="9" id="KW-0326">Glycosidase</keyword>
<dbReference type="SMART" id="SM01232">
    <property type="entry name" value="H2TH"/>
    <property type="match status" value="1"/>
</dbReference>
<dbReference type="Gene3D" id="1.10.8.50">
    <property type="match status" value="1"/>
</dbReference>
<dbReference type="Proteomes" id="UP000217199">
    <property type="component" value="Unassembled WGS sequence"/>
</dbReference>
<evidence type="ECO:0000256" key="8">
    <source>
        <dbReference type="ARBA" id="ARBA00023268"/>
    </source>
</evidence>
<dbReference type="InterPro" id="IPR012319">
    <property type="entry name" value="FPG_cat"/>
</dbReference>
<reference evidence="12 13" key="1">
    <citation type="journal article" date="2017" name="Mol. Ecol.">
        <title>Comparative and population genomic landscape of Phellinus noxius: A hypervariable fungus causing root rot in trees.</title>
        <authorList>
            <person name="Chung C.L."/>
            <person name="Lee T.J."/>
            <person name="Akiba M."/>
            <person name="Lee H.H."/>
            <person name="Kuo T.H."/>
            <person name="Liu D."/>
            <person name="Ke H.M."/>
            <person name="Yokoi T."/>
            <person name="Roa M.B."/>
            <person name="Lu M.J."/>
            <person name="Chang Y.Y."/>
            <person name="Ann P.J."/>
            <person name="Tsai J.N."/>
            <person name="Chen C.Y."/>
            <person name="Tzean S.S."/>
            <person name="Ota Y."/>
            <person name="Hattori T."/>
            <person name="Sahashi N."/>
            <person name="Liou R.F."/>
            <person name="Kikuchi T."/>
            <person name="Tsai I.J."/>
        </authorList>
    </citation>
    <scope>NUCLEOTIDE SEQUENCE [LARGE SCALE GENOMIC DNA]</scope>
    <source>
        <strain evidence="12 13">FFPRI411160</strain>
    </source>
</reference>
<comment type="similarity">
    <text evidence="2">Belongs to the FPG family.</text>
</comment>
<dbReference type="OrthoDB" id="444592at2759"/>
<dbReference type="InParanoid" id="A0A286UQR6"/>
<keyword evidence="7" id="KW-0456">Lyase</keyword>
<evidence type="ECO:0000256" key="10">
    <source>
        <dbReference type="SAM" id="MobiDB-lite"/>
    </source>
</evidence>
<dbReference type="GO" id="GO:0003906">
    <property type="term" value="F:DNA-(apurinic or apyrimidinic site) endonuclease activity"/>
    <property type="evidence" value="ECO:0007669"/>
    <property type="project" value="InterPro"/>
</dbReference>
<evidence type="ECO:0000256" key="4">
    <source>
        <dbReference type="ARBA" id="ARBA00022801"/>
    </source>
</evidence>
<dbReference type="GO" id="GO:0003684">
    <property type="term" value="F:damaged DNA binding"/>
    <property type="evidence" value="ECO:0007669"/>
    <property type="project" value="InterPro"/>
</dbReference>
<keyword evidence="6" id="KW-0234">DNA repair</keyword>
<dbReference type="PANTHER" id="PTHR22993">
    <property type="entry name" value="FORMAMIDOPYRIMIDINE-DNA GLYCOSYLASE"/>
    <property type="match status" value="1"/>
</dbReference>
<dbReference type="FunFam" id="1.10.8.50:FF:000009">
    <property type="entry name" value="Formamidopyrimidine-DNA glycosylase"/>
    <property type="match status" value="1"/>
</dbReference>
<evidence type="ECO:0000256" key="3">
    <source>
        <dbReference type="ARBA" id="ARBA00022763"/>
    </source>
</evidence>
<protein>
    <submittedName>
        <fullName evidence="12">Formamidopyrimidine-dna glycosylase</fullName>
    </submittedName>
</protein>
<keyword evidence="5" id="KW-0238">DNA-binding</keyword>
<evidence type="ECO:0000256" key="9">
    <source>
        <dbReference type="ARBA" id="ARBA00023295"/>
    </source>
</evidence>
<dbReference type="SUPFAM" id="SSF81624">
    <property type="entry name" value="N-terminal domain of MutM-like DNA repair proteins"/>
    <property type="match status" value="1"/>
</dbReference>
<evidence type="ECO:0000256" key="7">
    <source>
        <dbReference type="ARBA" id="ARBA00023239"/>
    </source>
</evidence>
<sequence length="413" mass="46760">MPELPEVERAARLFHQRGKGKVISRVETTEDTIVFQGVTHNEFADEIRGRRITSVKRYGKVFYVELDGKGRVPVLHFGMTGNIIIKGEVPLYYKGGPKKGEIQWPPRFVKFILHLSDPNQSSPSTKKSKGNHDESETQIAFVDARRLGRIRLCRDPLKEPPISALGFDPILSMPPLDEFSEKVLKRSCPIKALLLDQSFSAGVGNWVADEILYHSRVHPEQRCNSLSPEQVTALHKNTSYVCETAVSVNADSHQFPDNWLFKHRWGKGKRKTEQKDTLKLPSGEPATIKWLTVGGRTSAYVVELQNSRSAASAVETGIDDTKTKIEEHDGDESDLTDLSDLDIKKFAYIDNKGPKSRITRSRTQTRFKRSQEVIQNEEDRDQEQEQEQEQGQGQGQGRKGRKRQKKGSVEVSR</sequence>
<feature type="domain" description="Formamidopyrimidine-DNA glycosylase catalytic" evidence="11">
    <location>
        <begin position="2"/>
        <end position="148"/>
    </location>
</feature>
<dbReference type="Gene3D" id="3.20.190.10">
    <property type="entry name" value="MutM-like, N-terminal"/>
    <property type="match status" value="1"/>
</dbReference>
<dbReference type="Pfam" id="PF01149">
    <property type="entry name" value="Fapy_DNA_glyco"/>
    <property type="match status" value="1"/>
</dbReference>
<feature type="region of interest" description="Disordered" evidence="10">
    <location>
        <begin position="116"/>
        <end position="136"/>
    </location>
</feature>
<dbReference type="GO" id="GO:0008534">
    <property type="term" value="F:oxidized purine nucleobase lesion DNA N-glycosylase activity"/>
    <property type="evidence" value="ECO:0007669"/>
    <property type="project" value="UniProtKB-EC"/>
</dbReference>
<accession>A0A286UQR6</accession>
<dbReference type="CDD" id="cd08972">
    <property type="entry name" value="PF_Nei_N"/>
    <property type="match status" value="1"/>
</dbReference>
<dbReference type="GO" id="GO:0005634">
    <property type="term" value="C:nucleus"/>
    <property type="evidence" value="ECO:0007669"/>
    <property type="project" value="TreeGrafter"/>
</dbReference>
<evidence type="ECO:0000313" key="12">
    <source>
        <dbReference type="EMBL" id="PAV21917.1"/>
    </source>
</evidence>
<dbReference type="SUPFAM" id="SSF46946">
    <property type="entry name" value="S13-like H2TH domain"/>
    <property type="match status" value="1"/>
</dbReference>
<evidence type="ECO:0000256" key="6">
    <source>
        <dbReference type="ARBA" id="ARBA00023204"/>
    </source>
</evidence>
<name>A0A286UQR6_9AGAM</name>
<proteinExistence type="inferred from homology"/>
<dbReference type="GO" id="GO:0008270">
    <property type="term" value="F:zinc ion binding"/>
    <property type="evidence" value="ECO:0007669"/>
    <property type="project" value="InterPro"/>
</dbReference>
<feature type="compositionally biased region" description="Basic residues" evidence="10">
    <location>
        <begin position="355"/>
        <end position="368"/>
    </location>
</feature>
<dbReference type="AlphaFoldDB" id="A0A286UQR6"/>
<comment type="caution">
    <text evidence="12">The sequence shown here is derived from an EMBL/GenBank/DDBJ whole genome shotgun (WGS) entry which is preliminary data.</text>
</comment>